<evidence type="ECO:0000313" key="5">
    <source>
        <dbReference type="WBParaSite" id="SMTH1_250.1"/>
    </source>
</evidence>
<dbReference type="GO" id="GO:0048468">
    <property type="term" value="P:cell development"/>
    <property type="evidence" value="ECO:0007669"/>
    <property type="project" value="TreeGrafter"/>
</dbReference>
<keyword evidence="1" id="KW-0879">Wnt signaling pathway</keyword>
<dbReference type="AlphaFoldDB" id="A0AA85B1E0"/>
<dbReference type="PANTHER" id="PTHR46102">
    <property type="entry name" value="AXIN"/>
    <property type="match status" value="1"/>
</dbReference>
<dbReference type="GO" id="GO:0019901">
    <property type="term" value="F:protein kinase binding"/>
    <property type="evidence" value="ECO:0007669"/>
    <property type="project" value="TreeGrafter"/>
</dbReference>
<feature type="region of interest" description="Disordered" evidence="2">
    <location>
        <begin position="235"/>
        <end position="301"/>
    </location>
</feature>
<dbReference type="GO" id="GO:0032436">
    <property type="term" value="P:positive regulation of proteasomal ubiquitin-dependent protein catabolic process"/>
    <property type="evidence" value="ECO:0007669"/>
    <property type="project" value="TreeGrafter"/>
</dbReference>
<dbReference type="GO" id="GO:0090090">
    <property type="term" value="P:negative regulation of canonical Wnt signaling pathway"/>
    <property type="evidence" value="ECO:0007669"/>
    <property type="project" value="InterPro"/>
</dbReference>
<evidence type="ECO:0000259" key="3">
    <source>
        <dbReference type="SMART" id="SM00021"/>
    </source>
</evidence>
<dbReference type="InterPro" id="IPR001158">
    <property type="entry name" value="DIX"/>
</dbReference>
<dbReference type="SUPFAM" id="SSF54236">
    <property type="entry name" value="Ubiquitin-like"/>
    <property type="match status" value="1"/>
</dbReference>
<evidence type="ECO:0000313" key="4">
    <source>
        <dbReference type="Proteomes" id="UP000050791"/>
    </source>
</evidence>
<dbReference type="InterPro" id="IPR043581">
    <property type="entry name" value="Axin-like"/>
</dbReference>
<protein>
    <recommendedName>
        <fullName evidence="3">DIX domain-containing protein</fullName>
    </recommendedName>
</protein>
<feature type="domain" description="DIX" evidence="3">
    <location>
        <begin position="357"/>
        <end position="476"/>
    </location>
</feature>
<feature type="region of interest" description="Disordered" evidence="2">
    <location>
        <begin position="314"/>
        <end position="335"/>
    </location>
</feature>
<feature type="region of interest" description="Disordered" evidence="2">
    <location>
        <begin position="85"/>
        <end position="118"/>
    </location>
</feature>
<dbReference type="Pfam" id="PF00778">
    <property type="entry name" value="DIX"/>
    <property type="match status" value="1"/>
</dbReference>
<reference evidence="5" key="1">
    <citation type="submission" date="2023-11" db="UniProtKB">
        <authorList>
            <consortium name="WormBaseParasite"/>
        </authorList>
    </citation>
    <scope>IDENTIFICATION</scope>
</reference>
<dbReference type="GO" id="GO:0008013">
    <property type="term" value="F:beta-catenin binding"/>
    <property type="evidence" value="ECO:0007669"/>
    <property type="project" value="TreeGrafter"/>
</dbReference>
<sequence length="476" mass="53796">MIPCECHRCIHCTHSPSALNDHLSANYCNCNYIHQLNDKPQHSTTCHSQQLPIITASDTSSTFDSGISSAYDQLPLRKQVNNNRENRSQSLHSWQTNPNFKDKHLSTPRGNRTHSASKSIVTTTYTRECPLTNCLISSCYEFDSKQTTPGQQFSQHTMNDLHLCDSCSSVHHHYHNIRHHYRHSHFLHHHSHCPELMINDLNYKYDVNNDCKSQQVVNYFNIDHAVLLSNDNSQAQINKNGKEPSSSSSHGRKSHNHHHHHHHHHSHRKSSAHRIGNNNVNITTNSSSTNNKNPKHSMNVDNSLELNNNIRLDLDENDDDHDENNTSITRLDSKLSSSSCGMMQQSCHTTSTTGSSGPGLVVGYYLCDDPVPYRTVWTGGSHNLPPSSSISSSGLFVEVNDQSEIVDNFQTKLSNQSLLTLGQFKQLIAKKGVYRYFFKKPNDEFGTGVVHEELTNDNAILPLWEGKVVARVERAD</sequence>
<dbReference type="SMART" id="SM00021">
    <property type="entry name" value="DAX"/>
    <property type="match status" value="1"/>
</dbReference>
<feature type="compositionally biased region" description="Polar residues" evidence="2">
    <location>
        <begin position="85"/>
        <end position="99"/>
    </location>
</feature>
<dbReference type="GO" id="GO:0016055">
    <property type="term" value="P:Wnt signaling pathway"/>
    <property type="evidence" value="ECO:0007669"/>
    <property type="project" value="UniProtKB-KW"/>
</dbReference>
<dbReference type="PANTHER" id="PTHR46102:SF2">
    <property type="entry name" value="AXIN"/>
    <property type="match status" value="1"/>
</dbReference>
<dbReference type="WBParaSite" id="SMTH1_250.1">
    <property type="protein sequence ID" value="SMTH1_250.1"/>
    <property type="gene ID" value="SMTH1_250"/>
</dbReference>
<dbReference type="InterPro" id="IPR029071">
    <property type="entry name" value="Ubiquitin-like_domsf"/>
</dbReference>
<dbReference type="GO" id="GO:0060090">
    <property type="term" value="F:molecular adaptor activity"/>
    <property type="evidence" value="ECO:0007669"/>
    <property type="project" value="TreeGrafter"/>
</dbReference>
<evidence type="ECO:0000256" key="2">
    <source>
        <dbReference type="SAM" id="MobiDB-lite"/>
    </source>
</evidence>
<dbReference type="Proteomes" id="UP000050791">
    <property type="component" value="Unassembled WGS sequence"/>
</dbReference>
<name>A0AA85B1E0_9TREM</name>
<organism evidence="4 5">
    <name type="scientific">Schistosoma mattheei</name>
    <dbReference type="NCBI Taxonomy" id="31246"/>
    <lineage>
        <taxon>Eukaryota</taxon>
        <taxon>Metazoa</taxon>
        <taxon>Spiralia</taxon>
        <taxon>Lophotrochozoa</taxon>
        <taxon>Platyhelminthes</taxon>
        <taxon>Trematoda</taxon>
        <taxon>Digenea</taxon>
        <taxon>Strigeidida</taxon>
        <taxon>Schistosomatoidea</taxon>
        <taxon>Schistosomatidae</taxon>
        <taxon>Schistosoma</taxon>
    </lineage>
</organism>
<dbReference type="GO" id="GO:0030877">
    <property type="term" value="C:beta-catenin destruction complex"/>
    <property type="evidence" value="ECO:0007669"/>
    <property type="project" value="TreeGrafter"/>
</dbReference>
<dbReference type="InterPro" id="IPR038207">
    <property type="entry name" value="DIX_dom_sf"/>
</dbReference>
<feature type="compositionally biased region" description="Low complexity" evidence="2">
    <location>
        <begin position="273"/>
        <end position="292"/>
    </location>
</feature>
<dbReference type="GO" id="GO:0005634">
    <property type="term" value="C:nucleus"/>
    <property type="evidence" value="ECO:0007669"/>
    <property type="project" value="TreeGrafter"/>
</dbReference>
<dbReference type="GO" id="GO:0031625">
    <property type="term" value="F:ubiquitin protein ligase binding"/>
    <property type="evidence" value="ECO:0007669"/>
    <property type="project" value="TreeGrafter"/>
</dbReference>
<feature type="compositionally biased region" description="Basic residues" evidence="2">
    <location>
        <begin position="250"/>
        <end position="272"/>
    </location>
</feature>
<evidence type="ECO:0000256" key="1">
    <source>
        <dbReference type="ARBA" id="ARBA00022687"/>
    </source>
</evidence>
<dbReference type="Gene3D" id="2.40.240.130">
    <property type="match status" value="1"/>
</dbReference>
<feature type="compositionally biased region" description="Polar residues" evidence="2">
    <location>
        <begin position="108"/>
        <end position="118"/>
    </location>
</feature>
<proteinExistence type="predicted"/>
<dbReference type="GO" id="GO:0005886">
    <property type="term" value="C:plasma membrane"/>
    <property type="evidence" value="ECO:0007669"/>
    <property type="project" value="TreeGrafter"/>
</dbReference>
<accession>A0AA85B1E0</accession>